<dbReference type="InterPro" id="IPR023346">
    <property type="entry name" value="Lysozyme-like_dom_sf"/>
</dbReference>
<reference evidence="2 3" key="1">
    <citation type="submission" date="2014-08" db="EMBL/GenBank/DDBJ databases">
        <authorList>
            <person name="Moulin Lionel"/>
        </authorList>
    </citation>
    <scope>NUCLEOTIDE SEQUENCE [LARGE SCALE GENOMIC DNA]</scope>
</reference>
<dbReference type="SUPFAM" id="SSF53955">
    <property type="entry name" value="Lysozyme-like"/>
    <property type="match status" value="1"/>
</dbReference>
<dbReference type="Proteomes" id="UP000046122">
    <property type="component" value="Unassembled WGS sequence"/>
</dbReference>
<proteinExistence type="predicted"/>
<dbReference type="EMBL" id="CCNE01000006">
    <property type="protein sequence ID" value="CDX52006.1"/>
    <property type="molecule type" value="Genomic_DNA"/>
</dbReference>
<dbReference type="Pfam" id="PF05838">
    <property type="entry name" value="Glyco_hydro_108"/>
    <property type="match status" value="1"/>
</dbReference>
<evidence type="ECO:0000313" key="2">
    <source>
        <dbReference type="EMBL" id="CDX52006.1"/>
    </source>
</evidence>
<dbReference type="Gene3D" id="1.20.141.10">
    <property type="entry name" value="Chitosanase, subunit A, domain 1"/>
    <property type="match status" value="1"/>
</dbReference>
<gene>
    <name evidence="2" type="ORF">MPL3365_140156</name>
</gene>
<organism evidence="2 3">
    <name type="scientific">Mesorhizobium plurifarium</name>
    <dbReference type="NCBI Taxonomy" id="69974"/>
    <lineage>
        <taxon>Bacteria</taxon>
        <taxon>Pseudomonadati</taxon>
        <taxon>Pseudomonadota</taxon>
        <taxon>Alphaproteobacteria</taxon>
        <taxon>Hyphomicrobiales</taxon>
        <taxon>Phyllobacteriaceae</taxon>
        <taxon>Mesorhizobium</taxon>
    </lineage>
</organism>
<protein>
    <recommendedName>
        <fullName evidence="1">TtsA-like Glycoside hydrolase family 108 domain-containing protein</fullName>
    </recommendedName>
</protein>
<evidence type="ECO:0000313" key="3">
    <source>
        <dbReference type="Proteomes" id="UP000046122"/>
    </source>
</evidence>
<sequence length="106" mass="11930">MTASREQEPLARVLAYEGRYSNHPTDPGGITVQGRRSWYDAHRKGKGHATPSVRGTSSDELFEIYERQCWHAVEGEQLPAGVDYVVFDGAVKSRRNSTGGVYDFRR</sequence>
<accession>A0A090G448</accession>
<evidence type="ECO:0000259" key="1">
    <source>
        <dbReference type="Pfam" id="PF05838"/>
    </source>
</evidence>
<name>A0A090G448_MESPL</name>
<dbReference type="AlphaFoldDB" id="A0A090G448"/>
<dbReference type="InterPro" id="IPR008565">
    <property type="entry name" value="TtsA-like_GH18_dom"/>
</dbReference>
<feature type="domain" description="TtsA-like Glycoside hydrolase family 108" evidence="1">
    <location>
        <begin position="11"/>
        <end position="92"/>
    </location>
</feature>